<proteinExistence type="predicted"/>
<comment type="caution">
    <text evidence="2">The sequence shown here is derived from an EMBL/GenBank/DDBJ whole genome shotgun (WGS) entry which is preliminary data.</text>
</comment>
<gene>
    <name evidence="2" type="ORF">HSB1_23960</name>
</gene>
<feature type="transmembrane region" description="Helical" evidence="1">
    <location>
        <begin position="43"/>
        <end position="61"/>
    </location>
</feature>
<feature type="transmembrane region" description="Helical" evidence="1">
    <location>
        <begin position="7"/>
        <end position="31"/>
    </location>
</feature>
<accession>J2ZE79</accession>
<keyword evidence="1" id="KW-1133">Transmembrane helix</keyword>
<dbReference type="RefSeq" id="WP_009367478.1">
    <property type="nucleotide sequence ID" value="NZ_ALJD01000006.1"/>
</dbReference>
<evidence type="ECO:0000313" key="3">
    <source>
        <dbReference type="Proteomes" id="UP000007813"/>
    </source>
</evidence>
<keyword evidence="1" id="KW-0812">Transmembrane</keyword>
<dbReference type="AlphaFoldDB" id="J2ZE79"/>
<dbReference type="Proteomes" id="UP000007813">
    <property type="component" value="Unassembled WGS sequence"/>
</dbReference>
<reference evidence="2 3" key="1">
    <citation type="journal article" date="2012" name="J. Bacteriol.">
        <title>Draft Genome Sequence of the Extremely Halophilic Archaeon Halogranum salarium B-1T.</title>
        <authorList>
            <person name="Kim K.K."/>
            <person name="Lee K.C."/>
            <person name="Lee J.S."/>
        </authorList>
    </citation>
    <scope>NUCLEOTIDE SEQUENCE [LARGE SCALE GENOMIC DNA]</scope>
    <source>
        <strain evidence="2 3">B-1</strain>
    </source>
</reference>
<protein>
    <submittedName>
        <fullName evidence="2">Uncharacterized protein</fullName>
    </submittedName>
</protein>
<name>J2ZE79_9EURY</name>
<evidence type="ECO:0000256" key="1">
    <source>
        <dbReference type="SAM" id="Phobius"/>
    </source>
</evidence>
<organism evidence="2 3">
    <name type="scientific">Halogranum salarium B-1</name>
    <dbReference type="NCBI Taxonomy" id="1210908"/>
    <lineage>
        <taxon>Archaea</taxon>
        <taxon>Methanobacteriati</taxon>
        <taxon>Methanobacteriota</taxon>
        <taxon>Stenosarchaea group</taxon>
        <taxon>Halobacteria</taxon>
        <taxon>Halobacteriales</taxon>
        <taxon>Haloferacaceae</taxon>
    </lineage>
</organism>
<evidence type="ECO:0000313" key="2">
    <source>
        <dbReference type="EMBL" id="EJN58975.1"/>
    </source>
</evidence>
<sequence length="65" mass="6776">MSALSRLAYLTLVVVVGYVAIILGTFDVGASVGVDGVSPTTDLLPGIVTLLIELSITHLGYRSRT</sequence>
<keyword evidence="1" id="KW-0472">Membrane</keyword>
<dbReference type="EMBL" id="ALJD01000006">
    <property type="protein sequence ID" value="EJN58975.1"/>
    <property type="molecule type" value="Genomic_DNA"/>
</dbReference>